<keyword evidence="1" id="KW-0812">Transmembrane</keyword>
<organism evidence="2 3">
    <name type="scientific">Desulfuribacillus stibiiarsenatis</name>
    <dbReference type="NCBI Taxonomy" id="1390249"/>
    <lineage>
        <taxon>Bacteria</taxon>
        <taxon>Bacillati</taxon>
        <taxon>Bacillota</taxon>
        <taxon>Desulfuribacillia</taxon>
        <taxon>Desulfuribacillales</taxon>
        <taxon>Desulfuribacillaceae</taxon>
        <taxon>Desulfuribacillus</taxon>
    </lineage>
</organism>
<dbReference type="STRING" id="1390249.BHU72_11575"/>
<feature type="transmembrane region" description="Helical" evidence="1">
    <location>
        <begin position="116"/>
        <end position="139"/>
    </location>
</feature>
<evidence type="ECO:0000313" key="2">
    <source>
        <dbReference type="EMBL" id="OEH86172.1"/>
    </source>
</evidence>
<dbReference type="OrthoDB" id="2380880at2"/>
<feature type="transmembrane region" description="Helical" evidence="1">
    <location>
        <begin position="225"/>
        <end position="247"/>
    </location>
</feature>
<dbReference type="Proteomes" id="UP000095255">
    <property type="component" value="Unassembled WGS sequence"/>
</dbReference>
<feature type="transmembrane region" description="Helical" evidence="1">
    <location>
        <begin position="145"/>
        <end position="162"/>
    </location>
</feature>
<sequence>MNSNEKEKQVIIQEINKWRESKLLPSEYCDFLLNLYSSGSNAPKKETKKDTKSNGKSSLPRILTIIGFVIVVAIGIYFFLNFTSFHPIMQMTILGIITLACYVVTSIYYKHSNPYIPLISHSIASVLLSVFVLRFLFLYGLDQDISSVHISFLFVFVVWLIMSIALRHPIIFSFGLIGLTVLYNQVVTQQVPSESIIEPQLYWVPVALITCWLGYALYQHKKQHQYSYILLFSSFLYFFMPEINLGWLSRSFSSIQESLALKIIILFILFFIGKSVLRSQVKQTEV</sequence>
<dbReference type="RefSeq" id="WP_069701400.1">
    <property type="nucleotide sequence ID" value="NZ_MJAT01000006.1"/>
</dbReference>
<keyword evidence="3" id="KW-1185">Reference proteome</keyword>
<keyword evidence="1" id="KW-1133">Transmembrane helix</keyword>
<evidence type="ECO:0000313" key="3">
    <source>
        <dbReference type="Proteomes" id="UP000095255"/>
    </source>
</evidence>
<feature type="transmembrane region" description="Helical" evidence="1">
    <location>
        <begin position="62"/>
        <end position="82"/>
    </location>
</feature>
<keyword evidence="1" id="KW-0472">Membrane</keyword>
<name>A0A1E5L7N4_9FIRM</name>
<feature type="transmembrane region" description="Helical" evidence="1">
    <location>
        <begin position="169"/>
        <end position="188"/>
    </location>
</feature>
<reference evidence="2 3" key="1">
    <citation type="submission" date="2016-09" db="EMBL/GenBank/DDBJ databases">
        <title>Desulfuribacillus arsenicus sp. nov., an obligately anaerobic, dissimilatory arsenic- and antimonate-reducing bacterium isolated from anoxic sediments.</title>
        <authorList>
            <person name="Abin C.A."/>
            <person name="Hollibaugh J.T."/>
        </authorList>
    </citation>
    <scope>NUCLEOTIDE SEQUENCE [LARGE SCALE GENOMIC DNA]</scope>
    <source>
        <strain evidence="2 3">MLFW-2</strain>
    </source>
</reference>
<evidence type="ECO:0000256" key="1">
    <source>
        <dbReference type="SAM" id="Phobius"/>
    </source>
</evidence>
<dbReference type="EMBL" id="MJAT01000006">
    <property type="protein sequence ID" value="OEH86172.1"/>
    <property type="molecule type" value="Genomic_DNA"/>
</dbReference>
<gene>
    <name evidence="2" type="ORF">BHU72_11575</name>
</gene>
<feature type="transmembrane region" description="Helical" evidence="1">
    <location>
        <begin position="200"/>
        <end position="218"/>
    </location>
</feature>
<comment type="caution">
    <text evidence="2">The sequence shown here is derived from an EMBL/GenBank/DDBJ whole genome shotgun (WGS) entry which is preliminary data.</text>
</comment>
<proteinExistence type="predicted"/>
<evidence type="ECO:0008006" key="4">
    <source>
        <dbReference type="Google" id="ProtNLM"/>
    </source>
</evidence>
<feature type="transmembrane region" description="Helical" evidence="1">
    <location>
        <begin position="259"/>
        <end position="277"/>
    </location>
</feature>
<protein>
    <recommendedName>
        <fullName evidence="4">DUF2157 domain-containing protein</fullName>
    </recommendedName>
</protein>
<dbReference type="AlphaFoldDB" id="A0A1E5L7N4"/>
<feature type="transmembrane region" description="Helical" evidence="1">
    <location>
        <begin position="88"/>
        <end position="109"/>
    </location>
</feature>
<accession>A0A1E5L7N4</accession>